<keyword evidence="4" id="KW-1185">Reference proteome</keyword>
<dbReference type="OrthoDB" id="8667272at2"/>
<gene>
    <name evidence="2" type="ORF">AAIK43_10225</name>
    <name evidence="1" type="ORF">FOC81_11915</name>
</gene>
<sequence>MTVQALTRALSVVSLLVPVVASANSGMIRFSGAIMEPAACKVDIKGGSGGKGAPRVNCGAPGGGSAVPAGNRVKVSTSVSSAASWPDDRVRRHKVVTLDYL</sequence>
<evidence type="ECO:0000313" key="3">
    <source>
        <dbReference type="Proteomes" id="UP000509782"/>
    </source>
</evidence>
<protein>
    <submittedName>
        <fullName evidence="1">Uncharacterized protein</fullName>
    </submittedName>
</protein>
<dbReference type="STRING" id="32002.BVK87_25475"/>
<dbReference type="RefSeq" id="WP_088148659.1">
    <property type="nucleotide sequence ID" value="NZ_CADIKP010000017.1"/>
</dbReference>
<accession>A0A427WIH5</accession>
<name>A0A427WIH5_ACHDE</name>
<dbReference type="Proteomes" id="UP000509782">
    <property type="component" value="Chromosome"/>
</dbReference>
<reference evidence="2 4" key="2">
    <citation type="submission" date="2024-05" db="EMBL/GenBank/DDBJ databases">
        <title>Achromobacter denitrificans. BP1, complete genome.</title>
        <authorList>
            <person name="Zhang B."/>
        </authorList>
    </citation>
    <scope>NUCLEOTIDE SEQUENCE [LARGE SCALE GENOMIC DNA]</scope>
    <source>
        <strain evidence="2 4">BP1</strain>
    </source>
</reference>
<dbReference type="Proteomes" id="UP001446337">
    <property type="component" value="Chromosome"/>
</dbReference>
<proteinExistence type="predicted"/>
<dbReference type="EMBL" id="CP054569">
    <property type="protein sequence ID" value="QKQ47364.1"/>
    <property type="molecule type" value="Genomic_DNA"/>
</dbReference>
<dbReference type="EMBL" id="CP154792">
    <property type="protein sequence ID" value="XAN18391.1"/>
    <property type="molecule type" value="Genomic_DNA"/>
</dbReference>
<evidence type="ECO:0000313" key="1">
    <source>
        <dbReference type="EMBL" id="QKQ47364.1"/>
    </source>
</evidence>
<evidence type="ECO:0000313" key="2">
    <source>
        <dbReference type="EMBL" id="XAN18391.1"/>
    </source>
</evidence>
<organism evidence="1 3">
    <name type="scientific">Achromobacter denitrificans</name>
    <name type="common">Alcaligenes denitrificans</name>
    <dbReference type="NCBI Taxonomy" id="32002"/>
    <lineage>
        <taxon>Bacteria</taxon>
        <taxon>Pseudomonadati</taxon>
        <taxon>Pseudomonadota</taxon>
        <taxon>Betaproteobacteria</taxon>
        <taxon>Burkholderiales</taxon>
        <taxon>Alcaligenaceae</taxon>
        <taxon>Achromobacter</taxon>
    </lineage>
</organism>
<reference evidence="1 3" key="1">
    <citation type="submission" date="2020-05" db="EMBL/GenBank/DDBJ databases">
        <title>FDA dAtabase for Regulatory Grade micrObial Sequences (FDA-ARGOS): Supporting development and validation of Infectious Disease Dx tests.</title>
        <authorList>
            <person name="Sproer C."/>
            <person name="Gronow S."/>
            <person name="Severitt S."/>
            <person name="Schroder I."/>
            <person name="Tallon L."/>
            <person name="Sadzewicz L."/>
            <person name="Zhao X."/>
            <person name="Vavikolanu K."/>
            <person name="Mehta A."/>
            <person name="Aluvathingal J."/>
            <person name="Nadendla S."/>
            <person name="Myers T."/>
            <person name="Yan Y."/>
            <person name="Sichtig H."/>
        </authorList>
    </citation>
    <scope>NUCLEOTIDE SEQUENCE [LARGE SCALE GENOMIC DNA]</scope>
    <source>
        <strain evidence="1 3">FDAARGOS_787</strain>
    </source>
</reference>
<dbReference type="AlphaFoldDB" id="A0A427WIH5"/>
<evidence type="ECO:0000313" key="4">
    <source>
        <dbReference type="Proteomes" id="UP001446337"/>
    </source>
</evidence>